<dbReference type="GO" id="GO:0004672">
    <property type="term" value="F:protein kinase activity"/>
    <property type="evidence" value="ECO:0007669"/>
    <property type="project" value="InterPro"/>
</dbReference>
<evidence type="ECO:0000256" key="1">
    <source>
        <dbReference type="ARBA" id="ARBA00022741"/>
    </source>
</evidence>
<keyword evidence="1" id="KW-0547">Nucleotide-binding</keyword>
<proteinExistence type="predicted"/>
<comment type="caution">
    <text evidence="4">The sequence shown here is derived from an EMBL/GenBank/DDBJ whole genome shotgun (WGS) entry which is preliminary data.</text>
</comment>
<organism evidence="4 5">
    <name type="scientific">Arabidopsis thaliana</name>
    <name type="common">Mouse-ear cress</name>
    <dbReference type="NCBI Taxonomy" id="3702"/>
    <lineage>
        <taxon>Eukaryota</taxon>
        <taxon>Viridiplantae</taxon>
        <taxon>Streptophyta</taxon>
        <taxon>Embryophyta</taxon>
        <taxon>Tracheophyta</taxon>
        <taxon>Spermatophyta</taxon>
        <taxon>Magnoliopsida</taxon>
        <taxon>eudicotyledons</taxon>
        <taxon>Gunneridae</taxon>
        <taxon>Pentapetalae</taxon>
        <taxon>rosids</taxon>
        <taxon>malvids</taxon>
        <taxon>Brassicales</taxon>
        <taxon>Brassicaceae</taxon>
        <taxon>Camelineae</taxon>
        <taxon>Arabidopsis</taxon>
    </lineage>
</organism>
<dbReference type="GO" id="GO:0005524">
    <property type="term" value="F:ATP binding"/>
    <property type="evidence" value="ECO:0007669"/>
    <property type="project" value="UniProtKB-KW"/>
</dbReference>
<protein>
    <recommendedName>
        <fullName evidence="3">Protein kinase domain-containing protein</fullName>
    </recommendedName>
</protein>
<evidence type="ECO:0000259" key="3">
    <source>
        <dbReference type="PROSITE" id="PS50011"/>
    </source>
</evidence>
<dbReference type="PANTHER" id="PTHR27005">
    <property type="entry name" value="WALL-ASSOCIATED RECEPTOR KINASE-LIKE 21"/>
    <property type="match status" value="1"/>
</dbReference>
<gene>
    <name evidence="4" type="ordered locus">AXX17_At3g52350</name>
</gene>
<dbReference type="InterPro" id="IPR045274">
    <property type="entry name" value="WAK-like"/>
</dbReference>
<dbReference type="AlphaFoldDB" id="A0A178VH35"/>
<dbReference type="ExpressionAtlas" id="A0A178VH35">
    <property type="expression patterns" value="baseline and differential"/>
</dbReference>
<feature type="domain" description="Protein kinase" evidence="3">
    <location>
        <begin position="34"/>
        <end position="378"/>
    </location>
</feature>
<name>A0A178VH35_ARATH</name>
<sequence length="378" mass="43074">MDWLRTKRIRAKKRKRNVKENGEVVLKELIECCDGKCNPIKNFSYDQIIKATNNFCQSNRASRIDVYYRCYKGMLDDRPVLIKKGKYTLDMKEICRDIAISSMVSGHKNFLKLLGCCLEFTPPVLVFEYAEVITLGPLLTSHPGYLRRIKIAREVANALTYLHTAFSRVFIHSNLDPFTIFLDGNGVAKLGNFCNCITIPEGETFVHDDTLQKYHELRHNTLKGTHGLGVCNLPVIDPDYKSTGKVTTKTDMHSFGGFMLALVQIREVDDELSLSSDMLRALADLFIKPYDDVRYVHFPLHHHVSKILRKFGYAEVVDSDMSEVAAWPIKAFLRLALRCIGCKLGDSLSSMIQVTKELRLIEKSAYYPSNNRSQMSSI</sequence>
<dbReference type="InterPro" id="IPR001245">
    <property type="entry name" value="Ser-Thr/Tyr_kinase_cat_dom"/>
</dbReference>
<dbReference type="Gene3D" id="1.10.510.10">
    <property type="entry name" value="Transferase(Phosphotransferase) domain 1"/>
    <property type="match status" value="1"/>
</dbReference>
<dbReference type="Proteomes" id="UP000078284">
    <property type="component" value="Chromosome 3"/>
</dbReference>
<evidence type="ECO:0000313" key="4">
    <source>
        <dbReference type="EMBL" id="OAP05727.1"/>
    </source>
</evidence>
<dbReference type="Pfam" id="PF07714">
    <property type="entry name" value="PK_Tyr_Ser-Thr"/>
    <property type="match status" value="1"/>
</dbReference>
<reference evidence="5" key="1">
    <citation type="journal article" date="2016" name="Proc. Natl. Acad. Sci. U.S.A.">
        <title>Chromosome-level assembly of Arabidopsis thaliana Ler reveals the extent of translocation and inversion polymorphisms.</title>
        <authorList>
            <person name="Zapata L."/>
            <person name="Ding J."/>
            <person name="Willing E.M."/>
            <person name="Hartwig B."/>
            <person name="Bezdan D."/>
            <person name="Jiao W.B."/>
            <person name="Patel V."/>
            <person name="Velikkakam James G."/>
            <person name="Koornneef M."/>
            <person name="Ossowski S."/>
            <person name="Schneeberger K."/>
        </authorList>
    </citation>
    <scope>NUCLEOTIDE SEQUENCE [LARGE SCALE GENOMIC DNA]</scope>
    <source>
        <strain evidence="5">cv. Landsberg erecta</strain>
    </source>
</reference>
<dbReference type="PROSITE" id="PS50011">
    <property type="entry name" value="PROTEIN_KINASE_DOM"/>
    <property type="match status" value="1"/>
</dbReference>
<dbReference type="GO" id="GO:0009266">
    <property type="term" value="P:response to temperature stimulus"/>
    <property type="evidence" value="ECO:0007669"/>
    <property type="project" value="UniProtKB-ARBA"/>
</dbReference>
<dbReference type="SUPFAM" id="SSF56112">
    <property type="entry name" value="Protein kinase-like (PK-like)"/>
    <property type="match status" value="1"/>
</dbReference>
<dbReference type="InterPro" id="IPR011009">
    <property type="entry name" value="Kinase-like_dom_sf"/>
</dbReference>
<evidence type="ECO:0000313" key="5">
    <source>
        <dbReference type="Proteomes" id="UP000078284"/>
    </source>
</evidence>
<dbReference type="PANTHER" id="PTHR27005:SF175">
    <property type="entry name" value="NON-FUNCTIONAL PSEUDOKINASE ZRK6"/>
    <property type="match status" value="1"/>
</dbReference>
<accession>A0A178VH35</accession>
<dbReference type="Gene3D" id="3.30.200.20">
    <property type="entry name" value="Phosphorylase Kinase, domain 1"/>
    <property type="match status" value="1"/>
</dbReference>
<dbReference type="InterPro" id="IPR000719">
    <property type="entry name" value="Prot_kinase_dom"/>
</dbReference>
<evidence type="ECO:0000256" key="2">
    <source>
        <dbReference type="ARBA" id="ARBA00022840"/>
    </source>
</evidence>
<dbReference type="EMBL" id="LUHQ01000003">
    <property type="protein sequence ID" value="OAP05727.1"/>
    <property type="molecule type" value="Genomic_DNA"/>
</dbReference>
<keyword evidence="2" id="KW-0067">ATP-binding</keyword>
<dbReference type="FunFam" id="3.30.200.20:FF:000515">
    <property type="entry name" value="Inactive serine/threonine-protein kinase"/>
    <property type="match status" value="1"/>
</dbReference>
<dbReference type="GO" id="GO:0007166">
    <property type="term" value="P:cell surface receptor signaling pathway"/>
    <property type="evidence" value="ECO:0007669"/>
    <property type="project" value="InterPro"/>
</dbReference>